<dbReference type="Proteomes" id="UP000502641">
    <property type="component" value="Chromosome"/>
</dbReference>
<organism evidence="1 2">
    <name type="scientific">Streptomyces argyrophylli</name>
    <dbReference type="NCBI Taxonomy" id="2726118"/>
    <lineage>
        <taxon>Bacteria</taxon>
        <taxon>Bacillati</taxon>
        <taxon>Actinomycetota</taxon>
        <taxon>Actinomycetes</taxon>
        <taxon>Kitasatosporales</taxon>
        <taxon>Streptomycetaceae</taxon>
        <taxon>Streptomyces</taxon>
    </lineage>
</organism>
<dbReference type="AlphaFoldDB" id="A0A6M4PU78"/>
<evidence type="ECO:0000313" key="1">
    <source>
        <dbReference type="EMBL" id="QJS14194.1"/>
    </source>
</evidence>
<sequence>MGIVRVGKAPQQEYTIVWRNLRTGETVTETRTEKLNTLRGYVFNTGMNYNFTGRGKLLGAEIWRTYKNQSKRIYSY</sequence>
<proteinExistence type="predicted"/>
<dbReference type="EMBL" id="CP053189">
    <property type="protein sequence ID" value="QJS14194.1"/>
    <property type="molecule type" value="Genomic_DNA"/>
</dbReference>
<reference evidence="1 2" key="1">
    <citation type="submission" date="2020-05" db="EMBL/GenBank/DDBJ databases">
        <authorList>
            <person name="Li K."/>
        </authorList>
    </citation>
    <scope>NUCLEOTIDE SEQUENCE [LARGE SCALE GENOMIC DNA]</scope>
    <source>
        <strain evidence="2">jing01</strain>
    </source>
</reference>
<accession>A0A6M4PU78</accession>
<evidence type="ECO:0000313" key="2">
    <source>
        <dbReference type="Proteomes" id="UP000502641"/>
    </source>
</evidence>
<protein>
    <submittedName>
        <fullName evidence="1">Uncharacterized protein</fullName>
    </submittedName>
</protein>
<dbReference type="KEGG" id="sarg:HKX69_05980"/>
<gene>
    <name evidence="1" type="ORF">HKX69_05980</name>
</gene>
<name>A0A6M4PU78_9ACTN</name>
<keyword evidence="2" id="KW-1185">Reference proteome</keyword>